<accession>A0A173V8F5</accession>
<dbReference type="GO" id="GO:0003677">
    <property type="term" value="F:DNA binding"/>
    <property type="evidence" value="ECO:0007669"/>
    <property type="project" value="InterPro"/>
</dbReference>
<evidence type="ECO:0000259" key="2">
    <source>
        <dbReference type="Pfam" id="PF08346"/>
    </source>
</evidence>
<evidence type="ECO:0000259" key="1">
    <source>
        <dbReference type="Pfam" id="PF03374"/>
    </source>
</evidence>
<protein>
    <submittedName>
        <fullName evidence="3">Phage anti-repressor protein</fullName>
    </submittedName>
</protein>
<dbReference type="EMBL" id="CYXP01000006">
    <property type="protein sequence ID" value="CUN22557.1"/>
    <property type="molecule type" value="Genomic_DNA"/>
</dbReference>
<dbReference type="InterPro" id="IPR005039">
    <property type="entry name" value="Ant_C"/>
</dbReference>
<dbReference type="AlphaFoldDB" id="A0A173V8F5"/>
<evidence type="ECO:0000313" key="4">
    <source>
        <dbReference type="Proteomes" id="UP000095591"/>
    </source>
</evidence>
<dbReference type="Pfam" id="PF08346">
    <property type="entry name" value="AntA"/>
    <property type="match status" value="1"/>
</dbReference>
<reference evidence="3 4" key="1">
    <citation type="submission" date="2015-09" db="EMBL/GenBank/DDBJ databases">
        <authorList>
            <consortium name="Pathogen Informatics"/>
        </authorList>
    </citation>
    <scope>NUCLEOTIDE SEQUENCE [LARGE SCALE GENOMIC DNA]</scope>
    <source>
        <strain evidence="3 4">2789STDY5608872</strain>
    </source>
</reference>
<dbReference type="PANTHER" id="PTHR36180:SF1">
    <property type="entry name" value="ANTA_ANTB ANTIREPRESSOR DOMAIN-CONTAINING PROTEIN"/>
    <property type="match status" value="1"/>
</dbReference>
<feature type="domain" description="AntA/AntB antirepressor" evidence="2">
    <location>
        <begin position="28"/>
        <end position="98"/>
    </location>
</feature>
<sequence>MGTMIDKMEDPDFSRIIKVREENDKQLVSARELYEFIDGKERFTRWIGRMFEYGFVEHVDYEAVNIFVQCQNGIGGTNKMDYALTIDCAKQIAMLQRNAQGQQVRAYFIKCEELLKEKLKKQELVLPKDYPSALRALADAEEEKMKALEIAKENELKVKERDKYIKSNHHKVDFYDDCVYEDDETTYDMNGAAKIVMAKYNKGRNTMMDILRFYGVLMQDNLPYEKYIRSGYFTVKITKPKDKFGNPKTCKSTIVTSKGVTFLKKTIDKYYSEFS</sequence>
<name>A0A173V8F5_PARDI</name>
<dbReference type="Proteomes" id="UP000095591">
    <property type="component" value="Unassembled WGS sequence"/>
</dbReference>
<proteinExistence type="predicted"/>
<feature type="domain" description="Antirepressor protein C-terminal" evidence="1">
    <location>
        <begin position="165"/>
        <end position="267"/>
    </location>
</feature>
<dbReference type="PANTHER" id="PTHR36180">
    <property type="entry name" value="DNA-BINDING PROTEIN-RELATED-RELATED"/>
    <property type="match status" value="1"/>
</dbReference>
<gene>
    <name evidence="3" type="ORF">ERS852429_02663</name>
</gene>
<dbReference type="RefSeq" id="WP_057319551.1">
    <property type="nucleotide sequence ID" value="NZ_CYXP01000006.1"/>
</dbReference>
<dbReference type="Pfam" id="PF03374">
    <property type="entry name" value="ANT"/>
    <property type="match status" value="1"/>
</dbReference>
<organism evidence="3 4">
    <name type="scientific">Parabacteroides distasonis</name>
    <dbReference type="NCBI Taxonomy" id="823"/>
    <lineage>
        <taxon>Bacteria</taxon>
        <taxon>Pseudomonadati</taxon>
        <taxon>Bacteroidota</taxon>
        <taxon>Bacteroidia</taxon>
        <taxon>Bacteroidales</taxon>
        <taxon>Tannerellaceae</taxon>
        <taxon>Parabacteroides</taxon>
    </lineage>
</organism>
<dbReference type="InterPro" id="IPR013557">
    <property type="entry name" value="AntA/B_antirep"/>
</dbReference>
<evidence type="ECO:0000313" key="3">
    <source>
        <dbReference type="EMBL" id="CUN22557.1"/>
    </source>
</evidence>